<organism evidence="2">
    <name type="scientific">Acidicaldus sp</name>
    <dbReference type="NCBI Taxonomy" id="1872105"/>
    <lineage>
        <taxon>Bacteria</taxon>
        <taxon>Pseudomonadati</taxon>
        <taxon>Pseudomonadota</taxon>
        <taxon>Alphaproteobacteria</taxon>
        <taxon>Acetobacterales</taxon>
        <taxon>Acetobacteraceae</taxon>
        <taxon>Acidicaldus</taxon>
    </lineage>
</organism>
<dbReference type="AlphaFoldDB" id="A0A8J4H9D5"/>
<dbReference type="InterPro" id="IPR002921">
    <property type="entry name" value="Fungal_lipase-type"/>
</dbReference>
<dbReference type="InterPro" id="IPR051218">
    <property type="entry name" value="Sec_MonoDiacylglyc_Lipase"/>
</dbReference>
<dbReference type="Pfam" id="PF01764">
    <property type="entry name" value="Lipase_3"/>
    <property type="match status" value="1"/>
</dbReference>
<dbReference type="SUPFAM" id="SSF53474">
    <property type="entry name" value="alpha/beta-Hydrolases"/>
    <property type="match status" value="1"/>
</dbReference>
<dbReference type="Gene3D" id="3.40.50.1820">
    <property type="entry name" value="alpha/beta hydrolase"/>
    <property type="match status" value="1"/>
</dbReference>
<comment type="caution">
    <text evidence="2">The sequence shown here is derived from an EMBL/GenBank/DDBJ whole genome shotgun (WGS) entry which is preliminary data.</text>
</comment>
<evidence type="ECO:0000313" key="2">
    <source>
        <dbReference type="EMBL" id="HGC41685.1"/>
    </source>
</evidence>
<dbReference type="PANTHER" id="PTHR45856:SF24">
    <property type="entry name" value="FUNGAL LIPASE-LIKE DOMAIN-CONTAINING PROTEIN"/>
    <property type="match status" value="1"/>
</dbReference>
<protein>
    <submittedName>
        <fullName evidence="2">Lipase</fullName>
    </submittedName>
</protein>
<dbReference type="GO" id="GO:0006629">
    <property type="term" value="P:lipid metabolic process"/>
    <property type="evidence" value="ECO:0007669"/>
    <property type="project" value="InterPro"/>
</dbReference>
<name>A0A8J4H9D5_9PROT</name>
<sequence length="193" mass="20145">MAADAALARIAAAAYTDAPDWAVGDVHAILRTPGGVPVIACRGTTADPRDWLRDLAIRPCCDRQLGCCHAGFLEGARALWGALAGVDGTGMVFTGHSLGGALALLLAGLALAAGMAPRAVVTFGAPRAGSWKLRRRLAKTPLRLYHNGDDPVPDVPFLPGLYLHPRALIAIGAPALDPFADHRIAAYERELSA</sequence>
<accession>A0A8J4H9D5</accession>
<dbReference type="InterPro" id="IPR029058">
    <property type="entry name" value="AB_hydrolase_fold"/>
</dbReference>
<dbReference type="EMBL" id="DTQM01000007">
    <property type="protein sequence ID" value="HGC41685.1"/>
    <property type="molecule type" value="Genomic_DNA"/>
</dbReference>
<gene>
    <name evidence="2" type="ORF">ENY07_00435</name>
</gene>
<feature type="domain" description="Fungal lipase-type" evidence="1">
    <location>
        <begin position="38"/>
        <end position="157"/>
    </location>
</feature>
<evidence type="ECO:0000259" key="1">
    <source>
        <dbReference type="Pfam" id="PF01764"/>
    </source>
</evidence>
<dbReference type="PANTHER" id="PTHR45856">
    <property type="entry name" value="ALPHA/BETA-HYDROLASES SUPERFAMILY PROTEIN"/>
    <property type="match status" value="1"/>
</dbReference>
<proteinExistence type="predicted"/>
<reference evidence="2" key="1">
    <citation type="journal article" date="2020" name="mSystems">
        <title>Genome- and Community-Level Interaction Insights into Carbon Utilization and Element Cycling Functions of Hydrothermarchaeota in Hydrothermal Sediment.</title>
        <authorList>
            <person name="Zhou Z."/>
            <person name="Liu Y."/>
            <person name="Xu W."/>
            <person name="Pan J."/>
            <person name="Luo Z.H."/>
            <person name="Li M."/>
        </authorList>
    </citation>
    <scope>NUCLEOTIDE SEQUENCE</scope>
    <source>
        <strain evidence="2">SpSt-997</strain>
    </source>
</reference>